<keyword evidence="1" id="KW-1133">Transmembrane helix</keyword>
<proteinExistence type="predicted"/>
<organism evidence="2 3">
    <name type="scientific">Sulfitobacter noctilucicola</name>
    <dbReference type="NCBI Taxonomy" id="1342301"/>
    <lineage>
        <taxon>Bacteria</taxon>
        <taxon>Pseudomonadati</taxon>
        <taxon>Pseudomonadota</taxon>
        <taxon>Alphaproteobacteria</taxon>
        <taxon>Rhodobacterales</taxon>
        <taxon>Roseobacteraceae</taxon>
        <taxon>Sulfitobacter</taxon>
    </lineage>
</organism>
<gene>
    <name evidence="2" type="ORF">GGR93_001467</name>
</gene>
<dbReference type="RefSeq" id="WP_025057483.1">
    <property type="nucleotide sequence ID" value="NZ_JACIFU010000002.1"/>
</dbReference>
<feature type="transmembrane region" description="Helical" evidence="1">
    <location>
        <begin position="76"/>
        <end position="93"/>
    </location>
</feature>
<feature type="transmembrane region" description="Helical" evidence="1">
    <location>
        <begin position="105"/>
        <end position="125"/>
    </location>
</feature>
<keyword evidence="1" id="KW-0472">Membrane</keyword>
<dbReference type="EMBL" id="JACIFU010000002">
    <property type="protein sequence ID" value="MBB4173694.1"/>
    <property type="molecule type" value="Genomic_DNA"/>
</dbReference>
<dbReference type="AlphaFoldDB" id="A0A7W6Q417"/>
<sequence length="135" mass="15078">MKRPTDYVAWMARIFAGLLLVVIGLQPVTGAHEHHRETFYPIFLMSTEVYALDILLRLLFVVFGVAIMLGIRSRLLAAFMLAVTLLQAAHCLVENAEVNFGHSMLFLLIAILSILIVRGGGIYAMRPEGWNNIPL</sequence>
<dbReference type="Proteomes" id="UP000565745">
    <property type="component" value="Unassembled WGS sequence"/>
</dbReference>
<accession>A0A7W6Q417</accession>
<keyword evidence="1" id="KW-0812">Transmembrane</keyword>
<comment type="caution">
    <text evidence="2">The sequence shown here is derived from an EMBL/GenBank/DDBJ whole genome shotgun (WGS) entry which is preliminary data.</text>
</comment>
<evidence type="ECO:0000313" key="2">
    <source>
        <dbReference type="EMBL" id="MBB4173694.1"/>
    </source>
</evidence>
<name>A0A7W6Q417_9RHOB</name>
<evidence type="ECO:0000256" key="1">
    <source>
        <dbReference type="SAM" id="Phobius"/>
    </source>
</evidence>
<evidence type="ECO:0000313" key="3">
    <source>
        <dbReference type="Proteomes" id="UP000565745"/>
    </source>
</evidence>
<reference evidence="2 3" key="1">
    <citation type="submission" date="2020-08" db="EMBL/GenBank/DDBJ databases">
        <title>Genomic Encyclopedia of Type Strains, Phase IV (KMG-IV): sequencing the most valuable type-strain genomes for metagenomic binning, comparative biology and taxonomic classification.</title>
        <authorList>
            <person name="Goeker M."/>
        </authorList>
    </citation>
    <scope>NUCLEOTIDE SEQUENCE [LARGE SCALE GENOMIC DNA]</scope>
    <source>
        <strain evidence="2 3">DSM 101015</strain>
    </source>
</reference>
<feature type="transmembrane region" description="Helical" evidence="1">
    <location>
        <begin position="54"/>
        <end position="71"/>
    </location>
</feature>
<keyword evidence="3" id="KW-1185">Reference proteome</keyword>
<protein>
    <submittedName>
        <fullName evidence="2">Putative membrane protein YphA (DoxX/SURF4 family)</fullName>
    </submittedName>
</protein>